<name>A0A4Y2N2U2_ARAVE</name>
<dbReference type="EMBL" id="BGPR01008245">
    <property type="protein sequence ID" value="GBN32487.1"/>
    <property type="molecule type" value="Genomic_DNA"/>
</dbReference>
<accession>A0A4Y2N2U2</accession>
<protein>
    <recommendedName>
        <fullName evidence="3">Helitron helicase-like domain-containing protein</fullName>
    </recommendedName>
</protein>
<dbReference type="OrthoDB" id="7789720at2759"/>
<gene>
    <name evidence="1" type="ORF">AVEN_89335_1</name>
</gene>
<dbReference type="PANTHER" id="PTHR10492">
    <property type="match status" value="1"/>
</dbReference>
<comment type="caution">
    <text evidence="1">The sequence shown here is derived from an EMBL/GenBank/DDBJ whole genome shotgun (WGS) entry which is preliminary data.</text>
</comment>
<dbReference type="AlphaFoldDB" id="A0A4Y2N2U2"/>
<organism evidence="1 2">
    <name type="scientific">Araneus ventricosus</name>
    <name type="common">Orbweaver spider</name>
    <name type="synonym">Epeira ventricosa</name>
    <dbReference type="NCBI Taxonomy" id="182803"/>
    <lineage>
        <taxon>Eukaryota</taxon>
        <taxon>Metazoa</taxon>
        <taxon>Ecdysozoa</taxon>
        <taxon>Arthropoda</taxon>
        <taxon>Chelicerata</taxon>
        <taxon>Arachnida</taxon>
        <taxon>Araneae</taxon>
        <taxon>Araneomorphae</taxon>
        <taxon>Entelegynae</taxon>
        <taxon>Araneoidea</taxon>
        <taxon>Araneidae</taxon>
        <taxon>Araneus</taxon>
    </lineage>
</organism>
<evidence type="ECO:0008006" key="3">
    <source>
        <dbReference type="Google" id="ProtNLM"/>
    </source>
</evidence>
<sequence>MENAVAIPTWNILKKEDLKNVLGLHSCNIIPTEFQKRGLPHSHILLTLDSCSKIRNKDDIDNSVCADLPNQSVNPRLFKIVSKCLIHGPCGRVNPNSPCMRKGTCSKNFPKALNEATEENVNGYPIYQRRARESVKVGKHEIDKRWIVPYNPWLIKKIQRPYKC</sequence>
<reference evidence="1 2" key="1">
    <citation type="journal article" date="2019" name="Sci. Rep.">
        <title>Orb-weaving spider Araneus ventricosus genome elucidates the spidroin gene catalogue.</title>
        <authorList>
            <person name="Kono N."/>
            <person name="Nakamura H."/>
            <person name="Ohtoshi R."/>
            <person name="Moran D.A.P."/>
            <person name="Shinohara A."/>
            <person name="Yoshida Y."/>
            <person name="Fujiwara M."/>
            <person name="Mori M."/>
            <person name="Tomita M."/>
            <person name="Arakawa K."/>
        </authorList>
    </citation>
    <scope>NUCLEOTIDE SEQUENCE [LARGE SCALE GENOMIC DNA]</scope>
</reference>
<dbReference type="Proteomes" id="UP000499080">
    <property type="component" value="Unassembled WGS sequence"/>
</dbReference>
<evidence type="ECO:0000313" key="2">
    <source>
        <dbReference type="Proteomes" id="UP000499080"/>
    </source>
</evidence>
<proteinExistence type="predicted"/>
<keyword evidence="2" id="KW-1185">Reference proteome</keyword>
<dbReference type="PANTHER" id="PTHR10492:SF57">
    <property type="entry name" value="ATP-DEPENDENT DNA HELICASE"/>
    <property type="match status" value="1"/>
</dbReference>
<evidence type="ECO:0000313" key="1">
    <source>
        <dbReference type="EMBL" id="GBN32487.1"/>
    </source>
</evidence>